<organism evidence="2 3">
    <name type="scientific">Lymnaea stagnalis</name>
    <name type="common">Great pond snail</name>
    <name type="synonym">Helix stagnalis</name>
    <dbReference type="NCBI Taxonomy" id="6523"/>
    <lineage>
        <taxon>Eukaryota</taxon>
        <taxon>Metazoa</taxon>
        <taxon>Spiralia</taxon>
        <taxon>Lophotrochozoa</taxon>
        <taxon>Mollusca</taxon>
        <taxon>Gastropoda</taxon>
        <taxon>Heterobranchia</taxon>
        <taxon>Euthyneura</taxon>
        <taxon>Panpulmonata</taxon>
        <taxon>Hygrophila</taxon>
        <taxon>Lymnaeoidea</taxon>
        <taxon>Lymnaeidae</taxon>
        <taxon>Lymnaea</taxon>
    </lineage>
</organism>
<dbReference type="AlphaFoldDB" id="A0AAV2H7U5"/>
<sequence>MAGAASRRSFNHGSPFKYVNFRVRIPNQEGNVVCLVGSGDELGNWDPRGAKVMHLDADNNIWCCNVMLPSPEVFRYRYFVCRPLWHEVKDRCSKVDVLKDASGISVLFWESNIVCRLIQTRILPEQFDMPIVDFSVRYHHYSEWTRGWLFDTEEIRLRIAGKSPIEITSLPAGKNILLGIRCTPKNFKAMSQLRTLPPVLSRESGVRYGRLANATTLPISSFYTGICGPGDFNNLICKDNESPFCGDIFMSKLDGVKCIPALQEAGGILCCPNEFITFNVNTCNAAALGFRFEIYDVSHVKSKLIGYTYILPVGKWRSRQKVLIYCKNGKEIGHLTVDTLYFTPITSLAMDMKISYQNHWKMENRHRRSTEGTDYVLGPNFP</sequence>
<dbReference type="InterPro" id="IPR013783">
    <property type="entry name" value="Ig-like_fold"/>
</dbReference>
<dbReference type="SMART" id="SM01065">
    <property type="entry name" value="CBM_2"/>
    <property type="match status" value="1"/>
</dbReference>
<protein>
    <recommendedName>
        <fullName evidence="1">CBM20 domain-containing protein</fullName>
    </recommendedName>
</protein>
<evidence type="ECO:0000313" key="2">
    <source>
        <dbReference type="EMBL" id="CAL1528296.1"/>
    </source>
</evidence>
<dbReference type="GO" id="GO:2001070">
    <property type="term" value="F:starch binding"/>
    <property type="evidence" value="ECO:0007669"/>
    <property type="project" value="InterPro"/>
</dbReference>
<dbReference type="EMBL" id="CAXITT010000030">
    <property type="protein sequence ID" value="CAL1528296.1"/>
    <property type="molecule type" value="Genomic_DNA"/>
</dbReference>
<keyword evidence="3" id="KW-1185">Reference proteome</keyword>
<dbReference type="Pfam" id="PF00686">
    <property type="entry name" value="CBM_20"/>
    <property type="match status" value="1"/>
</dbReference>
<comment type="caution">
    <text evidence="2">The sequence shown here is derived from an EMBL/GenBank/DDBJ whole genome shotgun (WGS) entry which is preliminary data.</text>
</comment>
<name>A0AAV2H7U5_LYMST</name>
<dbReference type="InterPro" id="IPR002044">
    <property type="entry name" value="CBM20"/>
</dbReference>
<feature type="domain" description="CBM20" evidence="1">
    <location>
        <begin position="11"/>
        <end position="111"/>
    </location>
</feature>
<accession>A0AAV2H7U5</accession>
<dbReference type="PROSITE" id="PS51166">
    <property type="entry name" value="CBM20"/>
    <property type="match status" value="1"/>
</dbReference>
<proteinExistence type="predicted"/>
<evidence type="ECO:0000313" key="3">
    <source>
        <dbReference type="Proteomes" id="UP001497497"/>
    </source>
</evidence>
<reference evidence="2 3" key="1">
    <citation type="submission" date="2024-04" db="EMBL/GenBank/DDBJ databases">
        <authorList>
            <consortium name="Genoscope - CEA"/>
            <person name="William W."/>
        </authorList>
    </citation>
    <scope>NUCLEOTIDE SEQUENCE [LARGE SCALE GENOMIC DNA]</scope>
</reference>
<dbReference type="Gene3D" id="2.60.40.10">
    <property type="entry name" value="Immunoglobulins"/>
    <property type="match status" value="1"/>
</dbReference>
<dbReference type="SUPFAM" id="SSF49452">
    <property type="entry name" value="Starch-binding domain-like"/>
    <property type="match status" value="1"/>
</dbReference>
<dbReference type="InterPro" id="IPR013784">
    <property type="entry name" value="Carb-bd-like_fold"/>
</dbReference>
<evidence type="ECO:0000259" key="1">
    <source>
        <dbReference type="PROSITE" id="PS51166"/>
    </source>
</evidence>
<gene>
    <name evidence="2" type="ORF">GSLYS_00002466001</name>
</gene>
<dbReference type="Proteomes" id="UP001497497">
    <property type="component" value="Unassembled WGS sequence"/>
</dbReference>